<dbReference type="SUPFAM" id="SSF52833">
    <property type="entry name" value="Thioredoxin-like"/>
    <property type="match status" value="1"/>
</dbReference>
<dbReference type="AlphaFoldDB" id="A0AA39ZIE5"/>
<dbReference type="PROSITE" id="PS50405">
    <property type="entry name" value="GST_CTER"/>
    <property type="match status" value="1"/>
</dbReference>
<evidence type="ECO:0000313" key="5">
    <source>
        <dbReference type="EMBL" id="KAK0671319.1"/>
    </source>
</evidence>
<reference evidence="5" key="1">
    <citation type="submission" date="2023-06" db="EMBL/GenBank/DDBJ databases">
        <title>Genome-scale phylogeny and comparative genomics of the fungal order Sordariales.</title>
        <authorList>
            <consortium name="Lawrence Berkeley National Laboratory"/>
            <person name="Hensen N."/>
            <person name="Bonometti L."/>
            <person name="Westerberg I."/>
            <person name="Brannstrom I.O."/>
            <person name="Guillou S."/>
            <person name="Cros-Aarteil S."/>
            <person name="Calhoun S."/>
            <person name="Haridas S."/>
            <person name="Kuo A."/>
            <person name="Mondo S."/>
            <person name="Pangilinan J."/>
            <person name="Riley R."/>
            <person name="Labutti K."/>
            <person name="Andreopoulos B."/>
            <person name="Lipzen A."/>
            <person name="Chen C."/>
            <person name="Yanf M."/>
            <person name="Daum C."/>
            <person name="Ng V."/>
            <person name="Clum A."/>
            <person name="Steindorff A."/>
            <person name="Ohm R."/>
            <person name="Martin F."/>
            <person name="Silar P."/>
            <person name="Natvig D."/>
            <person name="Lalanne C."/>
            <person name="Gautier V."/>
            <person name="Ament-Velasquez S.L."/>
            <person name="Kruys A."/>
            <person name="Hutchinson M.I."/>
            <person name="Powell A.J."/>
            <person name="Barry K."/>
            <person name="Miller A.N."/>
            <person name="Grigoriev I.V."/>
            <person name="Debuchy R."/>
            <person name="Gladieux P."/>
            <person name="Thoren M.H."/>
            <person name="Johannesson H."/>
        </authorList>
    </citation>
    <scope>NUCLEOTIDE SEQUENCE</scope>
    <source>
        <strain evidence="5">CBS 307.81</strain>
    </source>
</reference>
<keyword evidence="2" id="KW-0472">Membrane</keyword>
<dbReference type="Gene3D" id="3.40.30.10">
    <property type="entry name" value="Glutaredoxin"/>
    <property type="match status" value="1"/>
</dbReference>
<feature type="domain" description="GST N-terminal" evidence="3">
    <location>
        <begin position="22"/>
        <end position="111"/>
    </location>
</feature>
<feature type="transmembrane region" description="Helical" evidence="2">
    <location>
        <begin position="143"/>
        <end position="164"/>
    </location>
</feature>
<keyword evidence="2" id="KW-0812">Transmembrane</keyword>
<dbReference type="InterPro" id="IPR036249">
    <property type="entry name" value="Thioredoxin-like_sf"/>
</dbReference>
<keyword evidence="6" id="KW-1185">Reference proteome</keyword>
<proteinExistence type="inferred from homology"/>
<sequence>MTSPNSEDIPHQSTSTTTAADKPEITLYWLNDSRAQRIVWLLEELDLTYTIRVFRRTPSGLAPRELENVHPLGKSPVLTISFPSEPHRDTIVLAESGFIVQYLCDHFPPKNNGRRALVPEKWTKGREGEMGGETEGWMRYQYLLHYAEGSFALTLVIGVILAIFGSNKIPFFIRPITGFVANKVYKAFVVPTAEKHLAFLDGMLAASSPVGDEGERYLCGSFLTAVDILLSFNLATARDGVGKVMVPAGNGQPGNISLWDKYPRVAEYLERLQQEPGYLRAEESIRAAEETKDKKE</sequence>
<dbReference type="PROSITE" id="PS50404">
    <property type="entry name" value="GST_NTER"/>
    <property type="match status" value="1"/>
</dbReference>
<feature type="domain" description="GST C-terminal" evidence="4">
    <location>
        <begin position="142"/>
        <end position="296"/>
    </location>
</feature>
<dbReference type="InterPro" id="IPR010987">
    <property type="entry name" value="Glutathione-S-Trfase_C-like"/>
</dbReference>
<dbReference type="SFLD" id="SFLDS00019">
    <property type="entry name" value="Glutathione_Transferase_(cytos"/>
    <property type="match status" value="1"/>
</dbReference>
<name>A0AA39ZIE5_9PEZI</name>
<dbReference type="Gene3D" id="1.20.1050.10">
    <property type="match status" value="1"/>
</dbReference>
<dbReference type="InterPro" id="IPR036282">
    <property type="entry name" value="Glutathione-S-Trfase_C_sf"/>
</dbReference>
<dbReference type="Pfam" id="PF13409">
    <property type="entry name" value="GST_N_2"/>
    <property type="match status" value="1"/>
</dbReference>
<evidence type="ECO:0008006" key="7">
    <source>
        <dbReference type="Google" id="ProtNLM"/>
    </source>
</evidence>
<evidence type="ECO:0000259" key="3">
    <source>
        <dbReference type="PROSITE" id="PS50404"/>
    </source>
</evidence>
<dbReference type="PANTHER" id="PTHR44051:SF9">
    <property type="entry name" value="GLUTATHIONE S-TRANSFERASE 1"/>
    <property type="match status" value="1"/>
</dbReference>
<organism evidence="5 6">
    <name type="scientific">Cercophora samala</name>
    <dbReference type="NCBI Taxonomy" id="330535"/>
    <lineage>
        <taxon>Eukaryota</taxon>
        <taxon>Fungi</taxon>
        <taxon>Dikarya</taxon>
        <taxon>Ascomycota</taxon>
        <taxon>Pezizomycotina</taxon>
        <taxon>Sordariomycetes</taxon>
        <taxon>Sordariomycetidae</taxon>
        <taxon>Sordariales</taxon>
        <taxon>Lasiosphaeriaceae</taxon>
        <taxon>Cercophora</taxon>
    </lineage>
</organism>
<gene>
    <name evidence="5" type="ORF">QBC41DRAFT_58638</name>
</gene>
<dbReference type="InterPro" id="IPR040079">
    <property type="entry name" value="Glutathione_S-Trfase"/>
</dbReference>
<evidence type="ECO:0000256" key="2">
    <source>
        <dbReference type="SAM" id="Phobius"/>
    </source>
</evidence>
<dbReference type="PANTHER" id="PTHR44051">
    <property type="entry name" value="GLUTATHIONE S-TRANSFERASE-RELATED"/>
    <property type="match status" value="1"/>
</dbReference>
<dbReference type="InterPro" id="IPR004045">
    <property type="entry name" value="Glutathione_S-Trfase_N"/>
</dbReference>
<keyword evidence="2" id="KW-1133">Transmembrane helix</keyword>
<evidence type="ECO:0000259" key="4">
    <source>
        <dbReference type="PROSITE" id="PS50405"/>
    </source>
</evidence>
<dbReference type="EMBL" id="JAULSY010000022">
    <property type="protein sequence ID" value="KAK0671319.1"/>
    <property type="molecule type" value="Genomic_DNA"/>
</dbReference>
<evidence type="ECO:0000313" key="6">
    <source>
        <dbReference type="Proteomes" id="UP001174997"/>
    </source>
</evidence>
<comment type="similarity">
    <text evidence="1">Belongs to the GST superfamily.</text>
</comment>
<protein>
    <recommendedName>
        <fullName evidence="7">Glutathione transferase</fullName>
    </recommendedName>
</protein>
<dbReference type="Proteomes" id="UP001174997">
    <property type="component" value="Unassembled WGS sequence"/>
</dbReference>
<evidence type="ECO:0000256" key="1">
    <source>
        <dbReference type="ARBA" id="ARBA00007409"/>
    </source>
</evidence>
<accession>A0AA39ZIE5</accession>
<dbReference type="CDD" id="cd03046">
    <property type="entry name" value="GST_N_GTT1_like"/>
    <property type="match status" value="1"/>
</dbReference>
<dbReference type="SUPFAM" id="SSF47616">
    <property type="entry name" value="GST C-terminal domain-like"/>
    <property type="match status" value="1"/>
</dbReference>
<comment type="caution">
    <text evidence="5">The sequence shown here is derived from an EMBL/GenBank/DDBJ whole genome shotgun (WGS) entry which is preliminary data.</text>
</comment>